<keyword evidence="6" id="KW-0804">Transcription</keyword>
<protein>
    <submittedName>
        <fullName evidence="13 14">Heat stress transcription factor A-6b-like</fullName>
    </submittedName>
</protein>
<evidence type="ECO:0000256" key="6">
    <source>
        <dbReference type="ARBA" id="ARBA00023163"/>
    </source>
</evidence>
<evidence type="ECO:0000256" key="2">
    <source>
        <dbReference type="ARBA" id="ARBA00022553"/>
    </source>
</evidence>
<dbReference type="PROSITE" id="PS00434">
    <property type="entry name" value="HSF_DOMAIN"/>
    <property type="match status" value="1"/>
</dbReference>
<evidence type="ECO:0000256" key="7">
    <source>
        <dbReference type="ARBA" id="ARBA00023242"/>
    </source>
</evidence>
<dbReference type="GO" id="GO:0005634">
    <property type="term" value="C:nucleus"/>
    <property type="evidence" value="ECO:0000318"/>
    <property type="project" value="GO_Central"/>
</dbReference>
<evidence type="ECO:0000313" key="13">
    <source>
        <dbReference type="RefSeq" id="XP_016729120.1"/>
    </source>
</evidence>
<sequence>MKMEESAAMKESTRAAIRDGDDDQKASLEAKEMSVVDDMINGGDLSSSSTDILVEPMAGINGSGPPPFLTKTFEIVEDPETDPIVSWSIHRNSFIVWDSHKFSENLLPKYFKHKNLSSFIRQLNTYGFKKIDSDRWEFANEGFQGGKKHLLKNIKRKNRYNSSNINTELEAEIGILKKNQSELKMEIVKLKQKNDESNDKLEAEIGILKKNQSELKMEIVKLKQKNDESNDKLTVFDDRIRFVERRQQQMLNFLVKLVKFPILFQQLMKKKQVEKKELDEGEFSRKKRRLLETQVTKSLLELMGTDQTVTKSLNEPMETDRRGTKNLPEPIGTDQRVTKNLPGPMGNDQSVTKSLPEPMGTDRSVAKSLPEPIGTDQRVTKELAEPTGTDQCVPKTLPKPMETNQRITKTLPKPMEIGQSVINSKNQVDQVLEPMQSDHFSKFLLDCMEKDYWVSMEDQENIDAQEMSSVYHVMAENLLGESSCVENATNEELSVKDSKVYLELEDLINWKPSNLTGFVNDLLVEQTG</sequence>
<dbReference type="SMART" id="SM00415">
    <property type="entry name" value="HSF"/>
    <property type="match status" value="1"/>
</dbReference>
<dbReference type="AlphaFoldDB" id="A0A1U8MQM7"/>
<dbReference type="SMR" id="A0A1U8MQM7"/>
<gene>
    <name evidence="13 14" type="primary">LOC107940198</name>
</gene>
<evidence type="ECO:0000256" key="9">
    <source>
        <dbReference type="SAM" id="Coils"/>
    </source>
</evidence>
<dbReference type="STRING" id="3635.A0A1U8MQM7"/>
<dbReference type="Gene3D" id="1.10.10.10">
    <property type="entry name" value="Winged helix-like DNA-binding domain superfamily/Winged helix DNA-binding domain"/>
    <property type="match status" value="1"/>
</dbReference>
<evidence type="ECO:0000259" key="11">
    <source>
        <dbReference type="PROSITE" id="PS00434"/>
    </source>
</evidence>
<dbReference type="GO" id="GO:0034605">
    <property type="term" value="P:cellular response to heat"/>
    <property type="evidence" value="ECO:0000318"/>
    <property type="project" value="GO_Central"/>
</dbReference>
<dbReference type="InterPro" id="IPR000232">
    <property type="entry name" value="HSF_DNA-bd"/>
</dbReference>
<comment type="subcellular location">
    <subcellularLocation>
        <location evidence="1">Nucleus</location>
    </subcellularLocation>
</comment>
<evidence type="ECO:0000313" key="12">
    <source>
        <dbReference type="Proteomes" id="UP000818029"/>
    </source>
</evidence>
<evidence type="ECO:0000256" key="8">
    <source>
        <dbReference type="ARBA" id="ARBA00061350"/>
    </source>
</evidence>
<evidence type="ECO:0000256" key="5">
    <source>
        <dbReference type="ARBA" id="ARBA00023125"/>
    </source>
</evidence>
<organism evidence="12 13">
    <name type="scientific">Gossypium hirsutum</name>
    <name type="common">Upland cotton</name>
    <name type="synonym">Gossypium mexicanum</name>
    <dbReference type="NCBI Taxonomy" id="3635"/>
    <lineage>
        <taxon>Eukaryota</taxon>
        <taxon>Viridiplantae</taxon>
        <taxon>Streptophyta</taxon>
        <taxon>Embryophyta</taxon>
        <taxon>Tracheophyta</taxon>
        <taxon>Spermatophyta</taxon>
        <taxon>Magnoliopsida</taxon>
        <taxon>eudicotyledons</taxon>
        <taxon>Gunneridae</taxon>
        <taxon>Pentapetalae</taxon>
        <taxon>rosids</taxon>
        <taxon>malvids</taxon>
        <taxon>Malvales</taxon>
        <taxon>Malvaceae</taxon>
        <taxon>Malvoideae</taxon>
        <taxon>Gossypium</taxon>
    </lineage>
</organism>
<evidence type="ECO:0000256" key="4">
    <source>
        <dbReference type="ARBA" id="ARBA00023016"/>
    </source>
</evidence>
<feature type="domain" description="HSF-type DNA-binding" evidence="11">
    <location>
        <begin position="107"/>
        <end position="131"/>
    </location>
</feature>
<dbReference type="GeneID" id="107940198"/>
<dbReference type="InterPro" id="IPR036390">
    <property type="entry name" value="WH_DNA-bd_sf"/>
</dbReference>
<feature type="coiled-coil region" evidence="9">
    <location>
        <begin position="166"/>
        <end position="232"/>
    </location>
</feature>
<keyword evidence="9" id="KW-0175">Coiled coil</keyword>
<dbReference type="Pfam" id="PF00447">
    <property type="entry name" value="HSF_DNA-bind"/>
    <property type="match status" value="1"/>
</dbReference>
<dbReference type="OrthoDB" id="60033at2759"/>
<keyword evidence="7" id="KW-0539">Nucleus</keyword>
<evidence type="ECO:0000256" key="10">
    <source>
        <dbReference type="SAM" id="MobiDB-lite"/>
    </source>
</evidence>
<dbReference type="FunFam" id="1.10.10.10:FF:000057">
    <property type="entry name" value="Heat shock transcription factor 1"/>
    <property type="match status" value="1"/>
</dbReference>
<name>A0A1U8MQM7_GOSHI</name>
<dbReference type="RefSeq" id="XP_016729121.1">
    <property type="nucleotide sequence ID" value="XM_016873632.1"/>
</dbReference>
<accession>A0A1U8MQM7</accession>
<dbReference type="GO" id="GO:0000978">
    <property type="term" value="F:RNA polymerase II cis-regulatory region sequence-specific DNA binding"/>
    <property type="evidence" value="ECO:0007669"/>
    <property type="project" value="TreeGrafter"/>
</dbReference>
<evidence type="ECO:0000256" key="3">
    <source>
        <dbReference type="ARBA" id="ARBA00023015"/>
    </source>
</evidence>
<keyword evidence="2" id="KW-0597">Phosphoprotein</keyword>
<dbReference type="RefSeq" id="XP_016729120.1">
    <property type="nucleotide sequence ID" value="XM_016873631.1"/>
</dbReference>
<reference evidence="12" key="1">
    <citation type="journal article" date="2020" name="Nat. Genet.">
        <title>Genomic diversifications of five Gossypium allopolyploid species and their impact on cotton improvement.</title>
        <authorList>
            <person name="Chen Z.J."/>
            <person name="Sreedasyam A."/>
            <person name="Ando A."/>
            <person name="Song Q."/>
            <person name="De Santiago L.M."/>
            <person name="Hulse-Kemp A.M."/>
            <person name="Ding M."/>
            <person name="Ye W."/>
            <person name="Kirkbride R.C."/>
            <person name="Jenkins J."/>
            <person name="Plott C."/>
            <person name="Lovell J."/>
            <person name="Lin Y.M."/>
            <person name="Vaughn R."/>
            <person name="Liu B."/>
            <person name="Simpson S."/>
            <person name="Scheffler B.E."/>
            <person name="Wen L."/>
            <person name="Saski C.A."/>
            <person name="Grover C.E."/>
            <person name="Hu G."/>
            <person name="Conover J.L."/>
            <person name="Carlson J.W."/>
            <person name="Shu S."/>
            <person name="Boston L.B."/>
            <person name="Williams M."/>
            <person name="Peterson D.G."/>
            <person name="McGee K."/>
            <person name="Jones D.C."/>
            <person name="Wendel J.F."/>
            <person name="Stelly D.M."/>
            <person name="Grimwood J."/>
            <person name="Schmutz J."/>
        </authorList>
    </citation>
    <scope>NUCLEOTIDE SEQUENCE [LARGE SCALE GENOMIC DNA]</scope>
    <source>
        <strain evidence="12">cv. TM-1</strain>
    </source>
</reference>
<dbReference type="PRINTS" id="PR00056">
    <property type="entry name" value="HSFDOMAIN"/>
</dbReference>
<evidence type="ECO:0000313" key="14">
    <source>
        <dbReference type="RefSeq" id="XP_016729121.1"/>
    </source>
</evidence>
<dbReference type="SUPFAM" id="SSF46785">
    <property type="entry name" value="Winged helix' DNA-binding domain"/>
    <property type="match status" value="1"/>
</dbReference>
<feature type="region of interest" description="Disordered" evidence="10">
    <location>
        <begin position="1"/>
        <end position="27"/>
    </location>
</feature>
<dbReference type="PANTHER" id="PTHR10015:SF298">
    <property type="entry name" value="HEAT STRESS TRANSCRIPTION FACTOR A-9"/>
    <property type="match status" value="1"/>
</dbReference>
<keyword evidence="12" id="KW-1185">Reference proteome</keyword>
<proteinExistence type="inferred from homology"/>
<keyword evidence="5" id="KW-0238">DNA-binding</keyword>
<dbReference type="GO" id="GO:0003700">
    <property type="term" value="F:DNA-binding transcription factor activity"/>
    <property type="evidence" value="ECO:0000318"/>
    <property type="project" value="GO_Central"/>
</dbReference>
<reference evidence="13 14" key="2">
    <citation type="submission" date="2025-04" db="UniProtKB">
        <authorList>
            <consortium name="RefSeq"/>
        </authorList>
    </citation>
    <scope>IDENTIFICATION</scope>
    <source>
        <tissue evidence="13 14">Leaf</tissue>
    </source>
</reference>
<keyword evidence="4" id="KW-0346">Stress response</keyword>
<dbReference type="PaxDb" id="3635-A0A1U8MQM7"/>
<dbReference type="PANTHER" id="PTHR10015">
    <property type="entry name" value="HEAT SHOCK TRANSCRIPTION FACTOR"/>
    <property type="match status" value="1"/>
</dbReference>
<dbReference type="Proteomes" id="UP000818029">
    <property type="component" value="Chromosome A08"/>
</dbReference>
<comment type="similarity">
    <text evidence="8">Belongs to the HSF family. Class A subfamily.</text>
</comment>
<keyword evidence="3" id="KW-0805">Transcription regulation</keyword>
<dbReference type="GO" id="GO:0006357">
    <property type="term" value="P:regulation of transcription by RNA polymerase II"/>
    <property type="evidence" value="ECO:0007669"/>
    <property type="project" value="TreeGrafter"/>
</dbReference>
<feature type="region of interest" description="Disordered" evidence="10">
    <location>
        <begin position="313"/>
        <end position="370"/>
    </location>
</feature>
<dbReference type="InterPro" id="IPR036388">
    <property type="entry name" value="WH-like_DNA-bd_sf"/>
</dbReference>
<evidence type="ECO:0000256" key="1">
    <source>
        <dbReference type="ARBA" id="ARBA00004123"/>
    </source>
</evidence>